<proteinExistence type="predicted"/>
<protein>
    <submittedName>
        <fullName evidence="1">Uncharacterized protein</fullName>
    </submittedName>
</protein>
<keyword evidence="2" id="KW-1185">Reference proteome</keyword>
<sequence length="112" mass="12953">MCSPVFTEPARSLHTYPQMACLRHKHTLMFLSEQKKPRCASLHFFQPIMIPSFARYKRVSLKLHTASSCVDLAPAVPRKWSTNSQEFTSRVFGPLHSTHTHILMWDYIHSSP</sequence>
<name>A0ABV0TVE4_9TELE</name>
<gene>
    <name evidence="1" type="ORF">ILYODFUR_007237</name>
</gene>
<dbReference type="EMBL" id="JAHRIQ010046803">
    <property type="protein sequence ID" value="MEQ2235926.1"/>
    <property type="molecule type" value="Genomic_DNA"/>
</dbReference>
<dbReference type="Proteomes" id="UP001482620">
    <property type="component" value="Unassembled WGS sequence"/>
</dbReference>
<evidence type="ECO:0000313" key="1">
    <source>
        <dbReference type="EMBL" id="MEQ2235926.1"/>
    </source>
</evidence>
<evidence type="ECO:0000313" key="2">
    <source>
        <dbReference type="Proteomes" id="UP001482620"/>
    </source>
</evidence>
<comment type="caution">
    <text evidence="1">The sequence shown here is derived from an EMBL/GenBank/DDBJ whole genome shotgun (WGS) entry which is preliminary data.</text>
</comment>
<organism evidence="1 2">
    <name type="scientific">Ilyodon furcidens</name>
    <name type="common">goldbreast splitfin</name>
    <dbReference type="NCBI Taxonomy" id="33524"/>
    <lineage>
        <taxon>Eukaryota</taxon>
        <taxon>Metazoa</taxon>
        <taxon>Chordata</taxon>
        <taxon>Craniata</taxon>
        <taxon>Vertebrata</taxon>
        <taxon>Euteleostomi</taxon>
        <taxon>Actinopterygii</taxon>
        <taxon>Neopterygii</taxon>
        <taxon>Teleostei</taxon>
        <taxon>Neoteleostei</taxon>
        <taxon>Acanthomorphata</taxon>
        <taxon>Ovalentaria</taxon>
        <taxon>Atherinomorphae</taxon>
        <taxon>Cyprinodontiformes</taxon>
        <taxon>Goodeidae</taxon>
        <taxon>Ilyodon</taxon>
    </lineage>
</organism>
<reference evidence="1 2" key="1">
    <citation type="submission" date="2021-06" db="EMBL/GenBank/DDBJ databases">
        <authorList>
            <person name="Palmer J.M."/>
        </authorList>
    </citation>
    <scope>NUCLEOTIDE SEQUENCE [LARGE SCALE GENOMIC DNA]</scope>
    <source>
        <strain evidence="2">if_2019</strain>
        <tissue evidence="1">Muscle</tissue>
    </source>
</reference>
<accession>A0ABV0TVE4</accession>